<dbReference type="AlphaFoldDB" id="A0A1V4EVW6"/>
<reference evidence="4 5" key="1">
    <citation type="submission" date="2017-02" db="EMBL/GenBank/DDBJ databases">
        <title>Draft genome of Acidibacillus ferrooxidans Huett2.</title>
        <authorList>
            <person name="Schopf S."/>
        </authorList>
    </citation>
    <scope>NUCLEOTIDE SEQUENCE [LARGE SCALE GENOMIC DNA]</scope>
    <source>
        <strain evidence="4 5">Huett2</strain>
    </source>
</reference>
<evidence type="ECO:0000313" key="5">
    <source>
        <dbReference type="Proteomes" id="UP000190229"/>
    </source>
</evidence>
<dbReference type="InterPro" id="IPR002470">
    <property type="entry name" value="Peptidase_S9A"/>
</dbReference>
<dbReference type="Gene3D" id="3.40.50.1820">
    <property type="entry name" value="alpha/beta hydrolase"/>
    <property type="match status" value="1"/>
</dbReference>
<dbReference type="Pfam" id="PF07676">
    <property type="entry name" value="PD40"/>
    <property type="match status" value="1"/>
</dbReference>
<sequence length="619" mass="69710">MTENLLRIYGGAGMPSAAKNRIRIEELLRLPNIWSVVPSWSRQQIAYFSDETGRLELYVMDLHTRHARRVTDGQAPKHLMAGFVWTRDDQAIVFAKDTDGDEQHNLYRLHLLDGSVIQLNDDPKSQDYPGTVAQDNRSMLVNSNRNGQMNVFRFSFEDRGWTQLTHSSTPAGGATWSSDGQQIVYMTNLSSNLRNQDLYIMDAHGGPSELLWHLRDGSRESIADWHTDGYRLAVSSDETGVNRPAVLNIETRDVQWFGPGTADEYAAAFSKNGRWLLTMRSEESAIFPILYDLETGETKTPRLPEGISYNVNFVLEDTKLLISQSASNRRTQILLYDIATDSFEVLCPAAYGDMDPDWFVADQHVFYPSSDGVSVPALLCVPQDIEPGALLPAILYIHGGPTGQFYRNFDAQVQTLVDQGYVVLMPNIRGSTGYGVAWRDACLQDWGGKDLDDVVAGATYLKSLGYVDPQRIGIYGISYGGYMSYIAAVKAPDVFAVSAPFVGISDIEQLYAESMEHFKYYLRQQMGDPDTHRDLWRDRSAVTHVDALRAKMLIVHGVNDPRCPISQARGFRERMLARDLQEGLDFAYYEFEEGHGAFGDSEGEIRNFKLLLNFLERHL</sequence>
<dbReference type="Gene3D" id="2.120.10.30">
    <property type="entry name" value="TolB, C-terminal domain"/>
    <property type="match status" value="1"/>
</dbReference>
<dbReference type="PANTHER" id="PTHR42776">
    <property type="entry name" value="SERINE PEPTIDASE S9 FAMILY MEMBER"/>
    <property type="match status" value="1"/>
</dbReference>
<feature type="domain" description="Peptidase S9 prolyl oligopeptidase catalytic" evidence="3">
    <location>
        <begin position="408"/>
        <end position="619"/>
    </location>
</feature>
<evidence type="ECO:0000259" key="3">
    <source>
        <dbReference type="Pfam" id="PF00326"/>
    </source>
</evidence>
<accession>A0A1V4EVW6</accession>
<dbReference type="InterPro" id="IPR029058">
    <property type="entry name" value="AB_hydrolase_fold"/>
</dbReference>
<keyword evidence="1" id="KW-0378">Hydrolase</keyword>
<keyword evidence="2" id="KW-0720">Serine protease</keyword>
<dbReference type="InterPro" id="IPR011659">
    <property type="entry name" value="WD40"/>
</dbReference>
<dbReference type="PRINTS" id="PR00862">
    <property type="entry name" value="PROLIGOPTASE"/>
</dbReference>
<dbReference type="SUPFAM" id="SSF53474">
    <property type="entry name" value="alpha/beta-Hydrolases"/>
    <property type="match status" value="1"/>
</dbReference>
<dbReference type="PANTHER" id="PTHR42776:SF27">
    <property type="entry name" value="DIPEPTIDYL PEPTIDASE FAMILY MEMBER 6"/>
    <property type="match status" value="1"/>
</dbReference>
<dbReference type="Proteomes" id="UP000190229">
    <property type="component" value="Unassembled WGS sequence"/>
</dbReference>
<dbReference type="EMBL" id="MWPS01000008">
    <property type="protein sequence ID" value="OPG17059.1"/>
    <property type="molecule type" value="Genomic_DNA"/>
</dbReference>
<protein>
    <recommendedName>
        <fullName evidence="3">Peptidase S9 prolyl oligopeptidase catalytic domain-containing protein</fullName>
    </recommendedName>
</protein>
<organism evidence="4 5">
    <name type="scientific">Ferroacidibacillus organovorans</name>
    <dbReference type="NCBI Taxonomy" id="1765683"/>
    <lineage>
        <taxon>Bacteria</taxon>
        <taxon>Bacillati</taxon>
        <taxon>Bacillota</taxon>
        <taxon>Bacilli</taxon>
        <taxon>Bacillales</taxon>
        <taxon>Alicyclobacillaceae</taxon>
        <taxon>Ferroacidibacillus</taxon>
    </lineage>
</organism>
<evidence type="ECO:0000256" key="1">
    <source>
        <dbReference type="ARBA" id="ARBA00022801"/>
    </source>
</evidence>
<dbReference type="InterPro" id="IPR001375">
    <property type="entry name" value="Peptidase_S9_cat"/>
</dbReference>
<dbReference type="GO" id="GO:0006508">
    <property type="term" value="P:proteolysis"/>
    <property type="evidence" value="ECO:0007669"/>
    <property type="project" value="InterPro"/>
</dbReference>
<keyword evidence="5" id="KW-1185">Reference proteome</keyword>
<evidence type="ECO:0000256" key="2">
    <source>
        <dbReference type="ARBA" id="ARBA00022825"/>
    </source>
</evidence>
<proteinExistence type="predicted"/>
<comment type="caution">
    <text evidence="4">The sequence shown here is derived from an EMBL/GenBank/DDBJ whole genome shotgun (WGS) entry which is preliminary data.</text>
</comment>
<evidence type="ECO:0000313" key="4">
    <source>
        <dbReference type="EMBL" id="OPG17059.1"/>
    </source>
</evidence>
<name>A0A1V4EVW6_9BACL</name>
<keyword evidence="2" id="KW-0645">Protease</keyword>
<dbReference type="SUPFAM" id="SSF69322">
    <property type="entry name" value="Tricorn protease domain 2"/>
    <property type="match status" value="1"/>
</dbReference>
<gene>
    <name evidence="4" type="ORF">B2M26_03405</name>
</gene>
<dbReference type="GO" id="GO:0004252">
    <property type="term" value="F:serine-type endopeptidase activity"/>
    <property type="evidence" value="ECO:0007669"/>
    <property type="project" value="InterPro"/>
</dbReference>
<dbReference type="InterPro" id="IPR011042">
    <property type="entry name" value="6-blade_b-propeller_TolB-like"/>
</dbReference>
<dbReference type="Pfam" id="PF00326">
    <property type="entry name" value="Peptidase_S9"/>
    <property type="match status" value="1"/>
</dbReference>